<dbReference type="EMBL" id="CP036263">
    <property type="protein sequence ID" value="QDS99318.1"/>
    <property type="molecule type" value="Genomic_DNA"/>
</dbReference>
<dbReference type="OrthoDB" id="270408at2"/>
<name>A0A517MWR8_9BACT</name>
<accession>A0A517MWR8</accession>
<feature type="coiled-coil region" evidence="1">
    <location>
        <begin position="81"/>
        <end position="193"/>
    </location>
</feature>
<evidence type="ECO:0000256" key="1">
    <source>
        <dbReference type="SAM" id="Coils"/>
    </source>
</evidence>
<keyword evidence="3" id="KW-1185">Reference proteome</keyword>
<dbReference type="Proteomes" id="UP000319852">
    <property type="component" value="Chromosome"/>
</dbReference>
<dbReference type="AlphaFoldDB" id="A0A517MWR8"/>
<evidence type="ECO:0000313" key="3">
    <source>
        <dbReference type="Proteomes" id="UP000319852"/>
    </source>
</evidence>
<evidence type="ECO:0000313" key="2">
    <source>
        <dbReference type="EMBL" id="QDS99318.1"/>
    </source>
</evidence>
<gene>
    <name evidence="2" type="ORF">HG15A2_26400</name>
</gene>
<dbReference type="RefSeq" id="WP_145060555.1">
    <property type="nucleotide sequence ID" value="NZ_CP036263.1"/>
</dbReference>
<sequence length="201" mass="22998">MSKVSVREAALLTGKSRETINAATKSGKLSSSRDGKNKKVIDVSELERVYPLVKTIDQINAPSNAVRDRQDSSDLDVRAEIVRLTEKLAASESTQENLLSERTRERRQLEDEIANLRENLAKSQDQHSKALLLITDQSQDTTDRVGDWGKSIKSLEKRIANQEEQARRERQLSEEAERKLERYKRALHAERNKSLWQKLFG</sequence>
<organism evidence="2 3">
    <name type="scientific">Adhaeretor mobilis</name>
    <dbReference type="NCBI Taxonomy" id="1930276"/>
    <lineage>
        <taxon>Bacteria</taxon>
        <taxon>Pseudomonadati</taxon>
        <taxon>Planctomycetota</taxon>
        <taxon>Planctomycetia</taxon>
        <taxon>Pirellulales</taxon>
        <taxon>Lacipirellulaceae</taxon>
        <taxon>Adhaeretor</taxon>
    </lineage>
</organism>
<keyword evidence="1" id="KW-0175">Coiled coil</keyword>
<proteinExistence type="predicted"/>
<dbReference type="KEGG" id="amob:HG15A2_26400"/>
<protein>
    <submittedName>
        <fullName evidence="2">Uncharacterized protein</fullName>
    </submittedName>
</protein>
<reference evidence="2 3" key="1">
    <citation type="submission" date="2019-02" db="EMBL/GenBank/DDBJ databases">
        <title>Deep-cultivation of Planctomycetes and their phenomic and genomic characterization uncovers novel biology.</title>
        <authorList>
            <person name="Wiegand S."/>
            <person name="Jogler M."/>
            <person name="Boedeker C."/>
            <person name="Pinto D."/>
            <person name="Vollmers J."/>
            <person name="Rivas-Marin E."/>
            <person name="Kohn T."/>
            <person name="Peeters S.H."/>
            <person name="Heuer A."/>
            <person name="Rast P."/>
            <person name="Oberbeckmann S."/>
            <person name="Bunk B."/>
            <person name="Jeske O."/>
            <person name="Meyerdierks A."/>
            <person name="Storesund J.E."/>
            <person name="Kallscheuer N."/>
            <person name="Luecker S."/>
            <person name="Lage O.M."/>
            <person name="Pohl T."/>
            <person name="Merkel B.J."/>
            <person name="Hornburger P."/>
            <person name="Mueller R.-W."/>
            <person name="Bruemmer F."/>
            <person name="Labrenz M."/>
            <person name="Spormann A.M."/>
            <person name="Op den Camp H."/>
            <person name="Overmann J."/>
            <person name="Amann R."/>
            <person name="Jetten M.S.M."/>
            <person name="Mascher T."/>
            <person name="Medema M.H."/>
            <person name="Devos D.P."/>
            <person name="Kaster A.-K."/>
            <person name="Ovreas L."/>
            <person name="Rohde M."/>
            <person name="Galperin M.Y."/>
            <person name="Jogler C."/>
        </authorList>
    </citation>
    <scope>NUCLEOTIDE SEQUENCE [LARGE SCALE GENOMIC DNA]</scope>
    <source>
        <strain evidence="2 3">HG15A2</strain>
    </source>
</reference>